<protein>
    <submittedName>
        <fullName evidence="3">Pimeloyl-ACP methyl ester carboxylesterase</fullName>
    </submittedName>
</protein>
<sequence>MIDRTEVRIGCTSPLGTEWSVAGWLTVPESPARNELQILLHGGGYDHRYWDWPLDRETYSYVEHCRRAGHATLAIDRVGSGASSRPPGRLNSVHAQAGALHQIVTAARDGSLAGRAFDRVVLVGHSFGSTVAGAEAGSHKDVDAVVFTGHVGIDSGARDDDPRSALIFHNVTDDPVVAHLYGLVDDGYLTLRPEARVPTFYVAENTDPRVLDLDEKIKGVMTLGEISDMGTAADAWNLIDAPVLAMVGENDVLMFDHDIEIDTYQAVNRVKGKAPEHFSFQVVPATGHNINLHRNARTSYELILHWLDSLV</sequence>
<dbReference type="InterPro" id="IPR029058">
    <property type="entry name" value="AB_hydrolase_fold"/>
</dbReference>
<dbReference type="GO" id="GO:0016787">
    <property type="term" value="F:hydrolase activity"/>
    <property type="evidence" value="ECO:0007669"/>
    <property type="project" value="UniProtKB-KW"/>
</dbReference>
<reference evidence="3 4" key="1">
    <citation type="submission" date="2019-06" db="EMBL/GenBank/DDBJ databases">
        <title>Sequencing the genomes of 1000 actinobacteria strains.</title>
        <authorList>
            <person name="Klenk H.-P."/>
        </authorList>
    </citation>
    <scope>NUCLEOTIDE SEQUENCE [LARGE SCALE GENOMIC DNA]</scope>
    <source>
        <strain evidence="3 4">DSM 102200</strain>
    </source>
</reference>
<dbReference type="InterPro" id="IPR050266">
    <property type="entry name" value="AB_hydrolase_sf"/>
</dbReference>
<dbReference type="Pfam" id="PF12697">
    <property type="entry name" value="Abhydrolase_6"/>
    <property type="match status" value="1"/>
</dbReference>
<evidence type="ECO:0000313" key="4">
    <source>
        <dbReference type="Proteomes" id="UP000316096"/>
    </source>
</evidence>
<dbReference type="SUPFAM" id="SSF53474">
    <property type="entry name" value="alpha/beta-Hydrolases"/>
    <property type="match status" value="1"/>
</dbReference>
<dbReference type="InterPro" id="IPR000073">
    <property type="entry name" value="AB_hydrolase_1"/>
</dbReference>
<proteinExistence type="predicted"/>
<gene>
    <name evidence="3" type="ORF">FB559_6608</name>
</gene>
<feature type="domain" description="AB hydrolase-1" evidence="2">
    <location>
        <begin position="38"/>
        <end position="294"/>
    </location>
</feature>
<keyword evidence="4" id="KW-1185">Reference proteome</keyword>
<evidence type="ECO:0000313" key="3">
    <source>
        <dbReference type="EMBL" id="TQM00883.1"/>
    </source>
</evidence>
<name>A0A543CUW0_9ACTN</name>
<dbReference type="Proteomes" id="UP000316096">
    <property type="component" value="Unassembled WGS sequence"/>
</dbReference>
<dbReference type="OrthoDB" id="5524362at2"/>
<accession>A0A543CUW0</accession>
<dbReference type="AlphaFoldDB" id="A0A543CUW0"/>
<evidence type="ECO:0000256" key="1">
    <source>
        <dbReference type="ARBA" id="ARBA00022801"/>
    </source>
</evidence>
<evidence type="ECO:0000259" key="2">
    <source>
        <dbReference type="Pfam" id="PF12697"/>
    </source>
</evidence>
<dbReference type="GO" id="GO:0016020">
    <property type="term" value="C:membrane"/>
    <property type="evidence" value="ECO:0007669"/>
    <property type="project" value="TreeGrafter"/>
</dbReference>
<dbReference type="PANTHER" id="PTHR43798:SF31">
    <property type="entry name" value="AB HYDROLASE SUPERFAMILY PROTEIN YCLE"/>
    <property type="match status" value="1"/>
</dbReference>
<dbReference type="PANTHER" id="PTHR43798">
    <property type="entry name" value="MONOACYLGLYCEROL LIPASE"/>
    <property type="match status" value="1"/>
</dbReference>
<comment type="caution">
    <text evidence="3">The sequence shown here is derived from an EMBL/GenBank/DDBJ whole genome shotgun (WGS) entry which is preliminary data.</text>
</comment>
<dbReference type="EMBL" id="VFOZ01000001">
    <property type="protein sequence ID" value="TQM00883.1"/>
    <property type="molecule type" value="Genomic_DNA"/>
</dbReference>
<organism evidence="3 4">
    <name type="scientific">Actinoallomurus bryophytorum</name>
    <dbReference type="NCBI Taxonomy" id="1490222"/>
    <lineage>
        <taxon>Bacteria</taxon>
        <taxon>Bacillati</taxon>
        <taxon>Actinomycetota</taxon>
        <taxon>Actinomycetes</taxon>
        <taxon>Streptosporangiales</taxon>
        <taxon>Thermomonosporaceae</taxon>
        <taxon>Actinoallomurus</taxon>
    </lineage>
</organism>
<dbReference type="Gene3D" id="3.40.50.1820">
    <property type="entry name" value="alpha/beta hydrolase"/>
    <property type="match status" value="1"/>
</dbReference>
<dbReference type="RefSeq" id="WP_141960771.1">
    <property type="nucleotide sequence ID" value="NZ_VFOZ01000001.1"/>
</dbReference>
<keyword evidence="1" id="KW-0378">Hydrolase</keyword>